<evidence type="ECO:0000313" key="3">
    <source>
        <dbReference type="Proteomes" id="UP000199065"/>
    </source>
</evidence>
<dbReference type="EMBL" id="FOPJ01000001">
    <property type="protein sequence ID" value="SFG20521.1"/>
    <property type="molecule type" value="Genomic_DNA"/>
</dbReference>
<evidence type="ECO:0000313" key="2">
    <source>
        <dbReference type="EMBL" id="SFG20521.1"/>
    </source>
</evidence>
<gene>
    <name evidence="2" type="ORF">SAMN05660282_00271</name>
</gene>
<keyword evidence="3" id="KW-1185">Reference proteome</keyword>
<dbReference type="AlphaFoldDB" id="A0A1I2Q4H0"/>
<evidence type="ECO:0000256" key="1">
    <source>
        <dbReference type="SAM" id="MobiDB-lite"/>
    </source>
</evidence>
<feature type="region of interest" description="Disordered" evidence="1">
    <location>
        <begin position="1"/>
        <end position="38"/>
    </location>
</feature>
<organism evidence="2 3">
    <name type="scientific">Corynebacterium spheniscorum</name>
    <dbReference type="NCBI Taxonomy" id="185761"/>
    <lineage>
        <taxon>Bacteria</taxon>
        <taxon>Bacillati</taxon>
        <taxon>Actinomycetota</taxon>
        <taxon>Actinomycetes</taxon>
        <taxon>Mycobacteriales</taxon>
        <taxon>Corynebacteriaceae</taxon>
        <taxon>Corynebacterium</taxon>
    </lineage>
</organism>
<feature type="compositionally biased region" description="Basic and acidic residues" evidence="1">
    <location>
        <begin position="1"/>
        <end position="17"/>
    </location>
</feature>
<dbReference type="NCBIfam" id="TIGR02569">
    <property type="entry name" value="TIGR02569_actnb"/>
    <property type="match status" value="1"/>
</dbReference>
<accession>A0A1I2Q4H0</accession>
<feature type="compositionally biased region" description="Basic and acidic residues" evidence="1">
    <location>
        <begin position="24"/>
        <end position="35"/>
    </location>
</feature>
<dbReference type="STRING" id="185761.SAMN05660282_00271"/>
<reference evidence="2 3" key="1">
    <citation type="submission" date="2016-10" db="EMBL/GenBank/DDBJ databases">
        <authorList>
            <person name="de Groot N.N."/>
        </authorList>
    </citation>
    <scope>NUCLEOTIDE SEQUENCE [LARGE SCALE GENOMIC DNA]</scope>
    <source>
        <strain>J11</strain>
        <strain evidence="3">PG 39</strain>
    </source>
</reference>
<proteinExistence type="predicted"/>
<dbReference type="InterPro" id="IPR013402">
    <property type="entry name" value="CHP02569"/>
</dbReference>
<dbReference type="Proteomes" id="UP000199065">
    <property type="component" value="Unassembled WGS sequence"/>
</dbReference>
<name>A0A1I2Q4H0_9CORY</name>
<sequence>MLRAGKGEDTVAFRGMEECSTPAERAETAEKHHEAASPALAFDTEVPEQIYQALWLEDGHGASSAAPVTDALDAAWANGWRIGAVAYSRVLSPVAAAWSARIRTRLKVPGLRVARPIYSTDGRFVVAGWRADSWVQGVVSRRVDETVAAALRLDSVLAGHSIPEHALLAPEECTDPYSRADRLAAQTTLHPQDDVAVHRALTAIPAAAQLCHADMLGTTIYSGANPPVLTDVVATARPRGYTAALAMVDGLLGGFVDEDIIDRYVDEIPHLRTLMLLGLRYRIILDAELRVISAGDSSVFERYEKAEELINAARVATPIVGKKEFRSNIERVREAIVTRTV</sequence>
<protein>
    <submittedName>
        <fullName evidence="2">TIGR02569 family protein</fullName>
    </submittedName>
</protein>